<sequence>MPVGLATKVALGGMAGAGVAGALAPEVLFGISYLEGDPERIRQAADVLDDLADAIDLRFREANTAAETVWKKSSDEAVDAFKKFWQEEYGPAVLAVSLKHRNAANACRAYADVVEKVNHALHVLCWILTVDMMYTIGYQVFTWKLLQAIMKRQAILLRLGAHRFVTLLLPTFSYWVADSVSYATGEVALPLALNYAGGIKTDLSGNDVRSLGHNLTAFREHFVANMTFNGVLDGTAALMAKVPGLRAVTANLTLPNGTTLNTGNFVPRLAGSTAYSMSLDAQRGDNPLPGTEHGLTEEEMYQKFIVHGTRSLIPRLK</sequence>
<dbReference type="EMBL" id="JBHSNW010000020">
    <property type="protein sequence ID" value="MFC5819549.1"/>
    <property type="molecule type" value="Genomic_DNA"/>
</dbReference>
<keyword evidence="2" id="KW-1185">Reference proteome</keyword>
<reference evidence="2" key="1">
    <citation type="journal article" date="2019" name="Int. J. Syst. Evol. Microbiol.">
        <title>The Global Catalogue of Microorganisms (GCM) 10K type strain sequencing project: providing services to taxonomists for standard genome sequencing and annotation.</title>
        <authorList>
            <consortium name="The Broad Institute Genomics Platform"/>
            <consortium name="The Broad Institute Genome Sequencing Center for Infectious Disease"/>
            <person name="Wu L."/>
            <person name="Ma J."/>
        </authorList>
    </citation>
    <scope>NUCLEOTIDE SEQUENCE [LARGE SCALE GENOMIC DNA]</scope>
    <source>
        <strain evidence="2">CGMCC 4.7106</strain>
    </source>
</reference>
<name>A0ABW1C1R8_9ACTN</name>
<protein>
    <recommendedName>
        <fullName evidence="3">WXG100 family type VII secretion target</fullName>
    </recommendedName>
</protein>
<dbReference type="Proteomes" id="UP001596096">
    <property type="component" value="Unassembled WGS sequence"/>
</dbReference>
<comment type="caution">
    <text evidence="1">The sequence shown here is derived from an EMBL/GenBank/DDBJ whole genome shotgun (WGS) entry which is preliminary data.</text>
</comment>
<accession>A0ABW1C1R8</accession>
<evidence type="ECO:0000313" key="2">
    <source>
        <dbReference type="Proteomes" id="UP001596096"/>
    </source>
</evidence>
<organism evidence="1 2">
    <name type="scientific">Nonomuraea harbinensis</name>
    <dbReference type="NCBI Taxonomy" id="1286938"/>
    <lineage>
        <taxon>Bacteria</taxon>
        <taxon>Bacillati</taxon>
        <taxon>Actinomycetota</taxon>
        <taxon>Actinomycetes</taxon>
        <taxon>Streptosporangiales</taxon>
        <taxon>Streptosporangiaceae</taxon>
        <taxon>Nonomuraea</taxon>
    </lineage>
</organism>
<dbReference type="RefSeq" id="WP_219549832.1">
    <property type="nucleotide sequence ID" value="NZ_JAHKRN010000051.1"/>
</dbReference>
<evidence type="ECO:0008006" key="3">
    <source>
        <dbReference type="Google" id="ProtNLM"/>
    </source>
</evidence>
<proteinExistence type="predicted"/>
<evidence type="ECO:0000313" key="1">
    <source>
        <dbReference type="EMBL" id="MFC5819549.1"/>
    </source>
</evidence>
<gene>
    <name evidence="1" type="ORF">ACFPUY_31010</name>
</gene>